<dbReference type="SUPFAM" id="SSF51230">
    <property type="entry name" value="Single hybrid motif"/>
    <property type="match status" value="1"/>
</dbReference>
<feature type="region of interest" description="Disordered" evidence="1">
    <location>
        <begin position="35"/>
        <end position="55"/>
    </location>
</feature>
<organism evidence="2 3">
    <name type="scientific">Paracidovorax wautersii</name>
    <dbReference type="NCBI Taxonomy" id="1177982"/>
    <lineage>
        <taxon>Bacteria</taxon>
        <taxon>Pseudomonadati</taxon>
        <taxon>Pseudomonadota</taxon>
        <taxon>Betaproteobacteria</taxon>
        <taxon>Burkholderiales</taxon>
        <taxon>Comamonadaceae</taxon>
        <taxon>Paracidovorax</taxon>
    </lineage>
</organism>
<protein>
    <recommendedName>
        <fullName evidence="4">Acetyl-CoA carboxylase biotin carboxyl carrier protein</fullName>
    </recommendedName>
</protein>
<dbReference type="Proteomes" id="UP000461670">
    <property type="component" value="Unassembled WGS sequence"/>
</dbReference>
<sequence>MQAKDIATLSAWLAATDIDVLELDGPHGHLRLDKNAAATATAPTSAPAAPAPDPTCAVRAASPGIWRDRWPGHGEPQVPAGARVQAGDLLGLLQIGPLLLPVRAPCSGRLSGWRLAPGATTGHGTHLADITPSAST</sequence>
<dbReference type="AlphaFoldDB" id="A0A7V8FQH0"/>
<feature type="compositionally biased region" description="Low complexity" evidence="1">
    <location>
        <begin position="36"/>
        <end position="48"/>
    </location>
</feature>
<evidence type="ECO:0008006" key="4">
    <source>
        <dbReference type="Google" id="ProtNLM"/>
    </source>
</evidence>
<gene>
    <name evidence="2" type="ORF">GAK30_01159</name>
</gene>
<accession>A0A7V8FQH0</accession>
<evidence type="ECO:0000313" key="2">
    <source>
        <dbReference type="EMBL" id="KAF1022375.1"/>
    </source>
</evidence>
<proteinExistence type="predicted"/>
<reference evidence="3" key="1">
    <citation type="journal article" date="2020" name="MBio">
        <title>Horizontal gene transfer to a defensive symbiont with a reduced genome amongst a multipartite beetle microbiome.</title>
        <authorList>
            <person name="Waterworth S.C."/>
            <person name="Florez L.V."/>
            <person name="Rees E.R."/>
            <person name="Hertweck C."/>
            <person name="Kaltenpoth M."/>
            <person name="Kwan J.C."/>
        </authorList>
    </citation>
    <scope>NUCLEOTIDE SEQUENCE [LARGE SCALE GENOMIC DNA]</scope>
</reference>
<comment type="caution">
    <text evidence="2">The sequence shown here is derived from an EMBL/GenBank/DDBJ whole genome shotgun (WGS) entry which is preliminary data.</text>
</comment>
<dbReference type="InterPro" id="IPR011053">
    <property type="entry name" value="Single_hybrid_motif"/>
</dbReference>
<dbReference type="EMBL" id="WNDQ01000012">
    <property type="protein sequence ID" value="KAF1022375.1"/>
    <property type="molecule type" value="Genomic_DNA"/>
</dbReference>
<evidence type="ECO:0000256" key="1">
    <source>
        <dbReference type="SAM" id="MobiDB-lite"/>
    </source>
</evidence>
<evidence type="ECO:0000313" key="3">
    <source>
        <dbReference type="Proteomes" id="UP000461670"/>
    </source>
</evidence>
<name>A0A7V8FQH0_9BURK</name>